<evidence type="ECO:0000313" key="6">
    <source>
        <dbReference type="EMBL" id="AIT10236.1"/>
    </source>
</evidence>
<dbReference type="eggNOG" id="COG1322">
    <property type="taxonomic scope" value="Bacteria"/>
</dbReference>
<evidence type="ECO:0000256" key="2">
    <source>
        <dbReference type="ARBA" id="ARBA00009840"/>
    </source>
</evidence>
<proteinExistence type="inferred from homology"/>
<name>A0A097ERN4_9GAMM</name>
<comment type="similarity">
    <text evidence="2">Belongs to the RmuC family.</text>
</comment>
<feature type="coiled-coil region" evidence="5">
    <location>
        <begin position="69"/>
        <end position="145"/>
    </location>
</feature>
<keyword evidence="3 5" id="KW-0175">Coiled coil</keyword>
<dbReference type="KEGG" id="frf:LO80_09800"/>
<dbReference type="EMBL" id="CP009574">
    <property type="protein sequence ID" value="AIT10236.1"/>
    <property type="molecule type" value="Genomic_DNA"/>
</dbReference>
<reference evidence="6 7" key="1">
    <citation type="submission" date="2014-10" db="EMBL/GenBank/DDBJ databases">
        <title>Whole genome sequence of Francisella endociliophora strain FSC1006, isolated from a laboratory culture of the marine ciliate Euplotes raikovi.</title>
        <authorList>
            <person name="Granberg M."/>
            <person name="Backman S."/>
            <person name="Lundmark E."/>
            <person name="Nilsson E."/>
            <person name="Karlsson E."/>
            <person name="Thelaus J."/>
            <person name="Ohrman C."/>
            <person name="Larkeryd A."/>
            <person name="Stenberg P."/>
        </authorList>
    </citation>
    <scope>NUCLEOTIDE SEQUENCE [LARGE SCALE GENOMIC DNA]</scope>
    <source>
        <strain evidence="6 7">FSC1006</strain>
    </source>
</reference>
<dbReference type="PANTHER" id="PTHR30563">
    <property type="entry name" value="DNA RECOMBINATION PROTEIN RMUC"/>
    <property type="match status" value="1"/>
</dbReference>
<evidence type="ECO:0000256" key="5">
    <source>
        <dbReference type="SAM" id="Coils"/>
    </source>
</evidence>
<sequence length="471" mass="54527">MILIVALLVLLVILTVIFFVTFSKKSKQVENIRLAYDEYKNSTQNELINLRSKEATFDTLLEQEKARNLELKEDKTLQLNELKQELNNERDKSYSYIEEIKNYKSQVSMLETQLKEQKTAMQDKLELLQNSEVKLKTEFENLANKIFEDNSKKLNERNQESLNTVLNPVREQLKDFKQKVEDVYDKESTARGALQNELKTLKELNQKMTTEAHNLTNALRSSTKQQGIWGEMVLENVLEKSGLREGLEYIREKHTTDEEGKAYRPDVVVKLPDNRDIIIDAKTSLFAYNDYMAADEEQKQVHLKAHIRSIREHIKGLANKNYENLKGINSLDFIFMFIPMEGALLLALENDTNLYDEAFKQKIILVSPTTLLVALRAVENTWRYEKQAQSITDIYSRAEELYKKFVGFIEDLEKVGKSINDANKSYENAFSKLKTGRGNLIGQVEKLKQVSNIRTKKELDSNLVENAMGDN</sequence>
<feature type="coiled-coil region" evidence="5">
    <location>
        <begin position="191"/>
        <end position="218"/>
    </location>
</feature>
<dbReference type="RefSeq" id="WP_040010610.1">
    <property type="nucleotide sequence ID" value="NZ_CP009574.1"/>
</dbReference>
<keyword evidence="7" id="KW-1185">Reference proteome</keyword>
<comment type="function">
    <text evidence="1">Involved in DNA recombination.</text>
</comment>
<evidence type="ECO:0000256" key="3">
    <source>
        <dbReference type="ARBA" id="ARBA00023054"/>
    </source>
</evidence>
<evidence type="ECO:0000256" key="1">
    <source>
        <dbReference type="ARBA" id="ARBA00003416"/>
    </source>
</evidence>
<gene>
    <name evidence="6" type="ORF">LO80_09800</name>
</gene>
<dbReference type="Pfam" id="PF02646">
    <property type="entry name" value="RmuC"/>
    <property type="match status" value="1"/>
</dbReference>
<dbReference type="OrthoDB" id="9765111at2"/>
<dbReference type="PANTHER" id="PTHR30563:SF0">
    <property type="entry name" value="DNA RECOMBINATION PROTEIN RMUC"/>
    <property type="match status" value="1"/>
</dbReference>
<evidence type="ECO:0000313" key="7">
    <source>
        <dbReference type="Proteomes" id="UP000029672"/>
    </source>
</evidence>
<evidence type="ECO:0000256" key="4">
    <source>
        <dbReference type="ARBA" id="ARBA00023172"/>
    </source>
</evidence>
<dbReference type="HOGENOM" id="CLU_024057_0_1_6"/>
<dbReference type="GO" id="GO:0006310">
    <property type="term" value="P:DNA recombination"/>
    <property type="evidence" value="ECO:0007669"/>
    <property type="project" value="UniProtKB-KW"/>
</dbReference>
<dbReference type="Proteomes" id="UP000029672">
    <property type="component" value="Chromosome"/>
</dbReference>
<dbReference type="AlphaFoldDB" id="A0A097ERN4"/>
<keyword evidence="4" id="KW-0233">DNA recombination</keyword>
<organism evidence="6 7">
    <name type="scientific">Candidatus Francisella endociliophora</name>
    <dbReference type="NCBI Taxonomy" id="653937"/>
    <lineage>
        <taxon>Bacteria</taxon>
        <taxon>Pseudomonadati</taxon>
        <taxon>Pseudomonadota</taxon>
        <taxon>Gammaproteobacteria</taxon>
        <taxon>Thiotrichales</taxon>
        <taxon>Francisellaceae</taxon>
        <taxon>Francisella</taxon>
    </lineage>
</organism>
<accession>A0A097ERN4</accession>
<dbReference type="InterPro" id="IPR003798">
    <property type="entry name" value="DNA_recombination_RmuC"/>
</dbReference>
<protein>
    <submittedName>
        <fullName evidence="6">Recombinase RmuC</fullName>
    </submittedName>
</protein>